<dbReference type="InterPro" id="IPR042449">
    <property type="entry name" value="Ub-E1_IAD_1"/>
</dbReference>
<dbReference type="InterPro" id="IPR042302">
    <property type="entry name" value="E1_FCCH_sf"/>
</dbReference>
<dbReference type="Gene3D" id="3.50.50.80">
    <property type="entry name" value="Ubiquitin-activating enzyme E1, inactive adenylation domain, subdomain 1"/>
    <property type="match status" value="1"/>
</dbReference>
<evidence type="ECO:0000259" key="4">
    <source>
        <dbReference type="Pfam" id="PF16190"/>
    </source>
</evidence>
<evidence type="ECO:0000313" key="6">
    <source>
        <dbReference type="EMBL" id="KAK4471403.1"/>
    </source>
</evidence>
<dbReference type="GO" id="GO:0019948">
    <property type="term" value="F:SUMO activating enzyme activity"/>
    <property type="evidence" value="ECO:0007669"/>
    <property type="project" value="TreeGrafter"/>
</dbReference>
<feature type="domain" description="Ubiquitin-activating enzyme E1 four-helix bundle" evidence="5">
    <location>
        <begin position="203"/>
        <end position="271"/>
    </location>
</feature>
<name>A0AAE1ZCV4_SCHME</name>
<dbReference type="SUPFAM" id="SSF69572">
    <property type="entry name" value="Activating enzymes of the ubiquitin-like proteins"/>
    <property type="match status" value="1"/>
</dbReference>
<dbReference type="AlphaFoldDB" id="A0AAE1ZCV4"/>
<dbReference type="InterPro" id="IPR032418">
    <property type="entry name" value="E1_FCCH"/>
</dbReference>
<dbReference type="InterPro" id="IPR035985">
    <property type="entry name" value="Ubiquitin-activating_enz"/>
</dbReference>
<feature type="domain" description="Ubiquitin-activating enzyme E1 FCCH" evidence="4">
    <location>
        <begin position="134"/>
        <end position="202"/>
    </location>
</feature>
<comment type="similarity">
    <text evidence="2">Belongs to the ubiquitin-activating E1 family.</text>
</comment>
<evidence type="ECO:0000256" key="1">
    <source>
        <dbReference type="ARBA" id="ARBA00004906"/>
    </source>
</evidence>
<keyword evidence="3" id="KW-0436">Ligase</keyword>
<accession>A0AAE1ZCV4</accession>
<reference evidence="6" key="2">
    <citation type="journal article" date="2023" name="Infect Dis Poverty">
        <title>Chromosome-scale genome of the human blood fluke Schistosoma mekongi and its implications for public health.</title>
        <authorList>
            <person name="Zhou M."/>
            <person name="Xu L."/>
            <person name="Xu D."/>
            <person name="Chen W."/>
            <person name="Khan J."/>
            <person name="Hu Y."/>
            <person name="Huang H."/>
            <person name="Wei H."/>
            <person name="Zhang Y."/>
            <person name="Chusongsang P."/>
            <person name="Tanasarnprasert K."/>
            <person name="Hu X."/>
            <person name="Limpanont Y."/>
            <person name="Lv Z."/>
        </authorList>
    </citation>
    <scope>NUCLEOTIDE SEQUENCE</scope>
    <source>
        <strain evidence="6">LV_2022a</strain>
    </source>
</reference>
<comment type="caution">
    <text evidence="6">The sequence shown here is derived from an EMBL/GenBank/DDBJ whole genome shotgun (WGS) entry which is preliminary data.</text>
</comment>
<dbReference type="Pfam" id="PF16191">
    <property type="entry name" value="E1_4HB"/>
    <property type="match status" value="1"/>
</dbReference>
<dbReference type="InterPro" id="IPR018074">
    <property type="entry name" value="UBQ-activ_enz_E1_CS"/>
</dbReference>
<dbReference type="PANTHER" id="PTHR10953:SF162">
    <property type="entry name" value="SUMO-ACTIVATING ENZYME SUBUNIT 1"/>
    <property type="match status" value="1"/>
</dbReference>
<dbReference type="EMBL" id="JALJAT010000003">
    <property type="protein sequence ID" value="KAK4471403.1"/>
    <property type="molecule type" value="Genomic_DNA"/>
</dbReference>
<comment type="pathway">
    <text evidence="1">Protein modification; protein ubiquitination.</text>
</comment>
<keyword evidence="7" id="KW-1185">Reference proteome</keyword>
<dbReference type="Proteomes" id="UP001292079">
    <property type="component" value="Unassembled WGS sequence"/>
</dbReference>
<evidence type="ECO:0000259" key="5">
    <source>
        <dbReference type="Pfam" id="PF16191"/>
    </source>
</evidence>
<evidence type="ECO:0000313" key="7">
    <source>
        <dbReference type="Proteomes" id="UP001292079"/>
    </source>
</evidence>
<dbReference type="GO" id="GO:0016925">
    <property type="term" value="P:protein sumoylation"/>
    <property type="evidence" value="ECO:0007669"/>
    <property type="project" value="TreeGrafter"/>
</dbReference>
<dbReference type="Pfam" id="PF16190">
    <property type="entry name" value="E1_FCCH"/>
    <property type="match status" value="1"/>
</dbReference>
<protein>
    <recommendedName>
        <fullName evidence="8">E1 ubiquitin-activating enzyme</fullName>
    </recommendedName>
</protein>
<proteinExistence type="inferred from homology"/>
<reference evidence="6" key="1">
    <citation type="submission" date="2022-04" db="EMBL/GenBank/DDBJ databases">
        <authorList>
            <person name="Xu L."/>
            <person name="Lv Z."/>
        </authorList>
    </citation>
    <scope>NUCLEOTIDE SEQUENCE</scope>
    <source>
        <strain evidence="6">LV_2022a</strain>
    </source>
</reference>
<dbReference type="PANTHER" id="PTHR10953">
    <property type="entry name" value="UBIQUITIN-ACTIVATING ENZYME E1"/>
    <property type="match status" value="1"/>
</dbReference>
<gene>
    <name evidence="6" type="ORF">MN116_004834</name>
</gene>
<dbReference type="InterPro" id="IPR045886">
    <property type="entry name" value="ThiF/MoeB/HesA"/>
</dbReference>
<evidence type="ECO:0000256" key="3">
    <source>
        <dbReference type="ARBA" id="ARBA00022598"/>
    </source>
</evidence>
<dbReference type="InterPro" id="IPR032420">
    <property type="entry name" value="E1_4HB"/>
</dbReference>
<dbReference type="Gene3D" id="2.40.30.180">
    <property type="entry name" value="Ubiquitin-activating enzyme E1, FCCH domain"/>
    <property type="match status" value="1"/>
</dbReference>
<dbReference type="Gene3D" id="3.40.50.12550">
    <property type="entry name" value="Ubiquitin-activating enzyme E1, inactive adenylation domain, subdomain 2"/>
    <property type="match status" value="1"/>
</dbReference>
<sequence>MRQMATTDILVIGLEGLGLEVAKNIILAGVKSMTLCDNTPLCVSGLTSHYFAGPSDIGYPRVEICKNKLSELNNYVTVRVLSKNKLGTEDFKKFSVVVLNQASDDLCVEYGDIFRSLSIKFIVAGLFGKIEKSKQGLVTCLEETRHGFQDGDYITFSEVKGMVELIGCEPRRITVLGPDVYSIGDTSNFTPYISGGMCTLVKMQLKIDFLPYRTAFDSPVFMTIDFVKTERPAQIHLFFKALSEYKNDSGFLPKPWCENDSHSFVDYVRKVSEQMKDTGASVPSIDEKLAMPFASICSGQCFPVLPVIGSFAAQEVMKACSGKFTPLQRWMYFDAIECLSVNADGCFFVSEDDVKSVGSRYDGQIAMFGHTFQERLKE</sequence>
<evidence type="ECO:0000256" key="2">
    <source>
        <dbReference type="ARBA" id="ARBA00005673"/>
    </source>
</evidence>
<dbReference type="FunFam" id="2.40.30.180:FF:000001">
    <property type="entry name" value="ubiquitin-like modifier-activating enzyme 1"/>
    <property type="match status" value="1"/>
</dbReference>
<dbReference type="GO" id="GO:0005737">
    <property type="term" value="C:cytoplasm"/>
    <property type="evidence" value="ECO:0007669"/>
    <property type="project" value="TreeGrafter"/>
</dbReference>
<organism evidence="6 7">
    <name type="scientific">Schistosoma mekongi</name>
    <name type="common">Parasitic worm</name>
    <dbReference type="NCBI Taxonomy" id="38744"/>
    <lineage>
        <taxon>Eukaryota</taxon>
        <taxon>Metazoa</taxon>
        <taxon>Spiralia</taxon>
        <taxon>Lophotrochozoa</taxon>
        <taxon>Platyhelminthes</taxon>
        <taxon>Trematoda</taxon>
        <taxon>Digenea</taxon>
        <taxon>Strigeidida</taxon>
        <taxon>Schistosomatoidea</taxon>
        <taxon>Schistosomatidae</taxon>
        <taxon>Schistosoma</taxon>
    </lineage>
</organism>
<dbReference type="PROSITE" id="PS00536">
    <property type="entry name" value="UBIQUITIN_ACTIVAT_1"/>
    <property type="match status" value="1"/>
</dbReference>
<evidence type="ECO:0008006" key="8">
    <source>
        <dbReference type="Google" id="ProtNLM"/>
    </source>
</evidence>
<dbReference type="GO" id="GO:0031510">
    <property type="term" value="C:SUMO activating enzyme complex"/>
    <property type="evidence" value="ECO:0007669"/>
    <property type="project" value="TreeGrafter"/>
</dbReference>